<dbReference type="RefSeq" id="WP_138400083.1">
    <property type="nucleotide sequence ID" value="NZ_JBAFVI010000004.1"/>
</dbReference>
<protein>
    <submittedName>
        <fullName evidence="6">LysR family transcriptional regulator</fullName>
    </submittedName>
</protein>
<keyword evidence="2" id="KW-0805">Transcription regulation</keyword>
<evidence type="ECO:0000256" key="4">
    <source>
        <dbReference type="ARBA" id="ARBA00023163"/>
    </source>
</evidence>
<dbReference type="InterPro" id="IPR036388">
    <property type="entry name" value="WH-like_DNA-bd_sf"/>
</dbReference>
<dbReference type="EMBL" id="VAUP01000028">
    <property type="protein sequence ID" value="TLX42725.1"/>
    <property type="molecule type" value="Genomic_DNA"/>
</dbReference>
<evidence type="ECO:0000256" key="3">
    <source>
        <dbReference type="ARBA" id="ARBA00023125"/>
    </source>
</evidence>
<dbReference type="Pfam" id="PF03466">
    <property type="entry name" value="LysR_substrate"/>
    <property type="match status" value="1"/>
</dbReference>
<evidence type="ECO:0000313" key="7">
    <source>
        <dbReference type="Proteomes" id="UP000305131"/>
    </source>
</evidence>
<dbReference type="PANTHER" id="PTHR30126">
    <property type="entry name" value="HTH-TYPE TRANSCRIPTIONAL REGULATOR"/>
    <property type="match status" value="1"/>
</dbReference>
<dbReference type="InterPro" id="IPR005119">
    <property type="entry name" value="LysR_subst-bd"/>
</dbReference>
<dbReference type="PROSITE" id="PS50931">
    <property type="entry name" value="HTH_LYSR"/>
    <property type="match status" value="1"/>
</dbReference>
<dbReference type="SUPFAM" id="SSF53850">
    <property type="entry name" value="Periplasmic binding protein-like II"/>
    <property type="match status" value="1"/>
</dbReference>
<dbReference type="InterPro" id="IPR036390">
    <property type="entry name" value="WH_DNA-bd_sf"/>
</dbReference>
<dbReference type="GeneID" id="95774562"/>
<feature type="domain" description="HTH lysR-type" evidence="5">
    <location>
        <begin position="1"/>
        <end position="58"/>
    </location>
</feature>
<dbReference type="Pfam" id="PF00126">
    <property type="entry name" value="HTH_1"/>
    <property type="match status" value="1"/>
</dbReference>
<dbReference type="PRINTS" id="PR00039">
    <property type="entry name" value="HTHLYSR"/>
</dbReference>
<comment type="caution">
    <text evidence="6">The sequence shown here is derived from an EMBL/GenBank/DDBJ whole genome shotgun (WGS) entry which is preliminary data.</text>
</comment>
<organism evidence="6 7">
    <name type="scientific">Xanthobacter autotrophicus</name>
    <dbReference type="NCBI Taxonomy" id="280"/>
    <lineage>
        <taxon>Bacteria</taxon>
        <taxon>Pseudomonadati</taxon>
        <taxon>Pseudomonadota</taxon>
        <taxon>Alphaproteobacteria</taxon>
        <taxon>Hyphomicrobiales</taxon>
        <taxon>Xanthobacteraceae</taxon>
        <taxon>Xanthobacter</taxon>
    </lineage>
</organism>
<dbReference type="InterPro" id="IPR000847">
    <property type="entry name" value="LysR_HTH_N"/>
</dbReference>
<proteinExistence type="inferred from homology"/>
<comment type="similarity">
    <text evidence="1">Belongs to the LysR transcriptional regulatory family.</text>
</comment>
<dbReference type="AlphaFoldDB" id="A0A6C1KER0"/>
<dbReference type="SUPFAM" id="SSF46785">
    <property type="entry name" value="Winged helix' DNA-binding domain"/>
    <property type="match status" value="1"/>
</dbReference>
<dbReference type="GO" id="GO:0000976">
    <property type="term" value="F:transcription cis-regulatory region binding"/>
    <property type="evidence" value="ECO:0007669"/>
    <property type="project" value="TreeGrafter"/>
</dbReference>
<evidence type="ECO:0000256" key="1">
    <source>
        <dbReference type="ARBA" id="ARBA00009437"/>
    </source>
</evidence>
<dbReference type="Gene3D" id="1.10.10.10">
    <property type="entry name" value="Winged helix-like DNA-binding domain superfamily/Winged helix DNA-binding domain"/>
    <property type="match status" value="1"/>
</dbReference>
<dbReference type="Gene3D" id="3.40.190.10">
    <property type="entry name" value="Periplasmic binding protein-like II"/>
    <property type="match status" value="2"/>
</dbReference>
<dbReference type="PANTHER" id="PTHR30126:SF2">
    <property type="entry name" value="HTH-TYPE TRANSCRIPTIONAL REGULATOR YJIE"/>
    <property type="match status" value="1"/>
</dbReference>
<evidence type="ECO:0000313" key="6">
    <source>
        <dbReference type="EMBL" id="TLX42725.1"/>
    </source>
</evidence>
<dbReference type="OrthoDB" id="528082at2"/>
<reference evidence="6 7" key="1">
    <citation type="submission" date="2019-05" db="EMBL/GenBank/DDBJ databases">
        <authorList>
            <person name="Zhou X."/>
        </authorList>
    </citation>
    <scope>NUCLEOTIDE SEQUENCE [LARGE SCALE GENOMIC DNA]</scope>
    <source>
        <strain evidence="6 7">DSM 432</strain>
    </source>
</reference>
<sequence>MEIAWLEDFLAVSGSGSFSRAAEERHITQPALSRRIRALEEWVGTPLFFRTTHKVELTPAGDSFRQTAEDVLRRLAVGRSIAREQASGSIEQLQFAATNALALTFFPGWLRTVEHRLPFVANIHLVANHMVACERLMLQGQAQFLLAHHHPAADTLLTPRQFLSHPVGVDVLIPVSAPTGEGGGPSFALPGTEEHALPYLSYRPESGMGRIIAAVREGAPERAFLRPCFESHVAKLLVTMAVEGRGLAFLPKSLIGEELAQGTLVRAGDTTWDITIEIQLFRPRTRLSSTAEAFWATVAGGGTADRR</sequence>
<evidence type="ECO:0000259" key="5">
    <source>
        <dbReference type="PROSITE" id="PS50931"/>
    </source>
</evidence>
<keyword evidence="3" id="KW-0238">DNA-binding</keyword>
<dbReference type="FunFam" id="1.10.10.10:FF:000001">
    <property type="entry name" value="LysR family transcriptional regulator"/>
    <property type="match status" value="1"/>
</dbReference>
<evidence type="ECO:0000256" key="2">
    <source>
        <dbReference type="ARBA" id="ARBA00023015"/>
    </source>
</evidence>
<accession>A0A6C1KER0</accession>
<name>A0A6C1KER0_XANAU</name>
<dbReference type="Proteomes" id="UP000305131">
    <property type="component" value="Unassembled WGS sequence"/>
</dbReference>
<keyword evidence="4" id="KW-0804">Transcription</keyword>
<gene>
    <name evidence="6" type="ORF">FBQ73_13965</name>
</gene>
<dbReference type="GO" id="GO:0003700">
    <property type="term" value="F:DNA-binding transcription factor activity"/>
    <property type="evidence" value="ECO:0007669"/>
    <property type="project" value="InterPro"/>
</dbReference>